<feature type="region of interest" description="Disordered" evidence="1">
    <location>
        <begin position="209"/>
        <end position="228"/>
    </location>
</feature>
<organism evidence="3 4">
    <name type="scientific">Vreelandella subglaciescola</name>
    <dbReference type="NCBI Taxonomy" id="29571"/>
    <lineage>
        <taxon>Bacteria</taxon>
        <taxon>Pseudomonadati</taxon>
        <taxon>Pseudomonadota</taxon>
        <taxon>Gammaproteobacteria</taxon>
        <taxon>Oceanospirillales</taxon>
        <taxon>Halomonadaceae</taxon>
        <taxon>Vreelandella</taxon>
    </lineage>
</organism>
<evidence type="ECO:0000313" key="4">
    <source>
        <dbReference type="Proteomes" id="UP000190911"/>
    </source>
</evidence>
<gene>
    <name evidence="3" type="ORF">SAMN05878437_0649</name>
</gene>
<reference evidence="3 4" key="1">
    <citation type="submission" date="2016-11" db="EMBL/GenBank/DDBJ databases">
        <authorList>
            <person name="Jaros S."/>
            <person name="Januszkiewicz K."/>
            <person name="Wedrychowicz H."/>
        </authorList>
    </citation>
    <scope>NUCLEOTIDE SEQUENCE [LARGE SCALE GENOMIC DNA]</scope>
    <source>
        <strain evidence="3 4">ACAM 12</strain>
    </source>
</reference>
<dbReference type="RefSeq" id="WP_331712889.1">
    <property type="nucleotide sequence ID" value="NZ_LT670847.1"/>
</dbReference>
<feature type="compositionally biased region" description="Basic and acidic residues" evidence="1">
    <location>
        <begin position="212"/>
        <end position="222"/>
    </location>
</feature>
<evidence type="ECO:0000256" key="1">
    <source>
        <dbReference type="SAM" id="MobiDB-lite"/>
    </source>
</evidence>
<dbReference type="Pfam" id="PF13116">
    <property type="entry name" value="YhdP"/>
    <property type="match status" value="1"/>
</dbReference>
<name>A0A1M7F4E4_9GAMM</name>
<dbReference type="PANTHER" id="PTHR38690">
    <property type="entry name" value="PROTEASE-RELATED"/>
    <property type="match status" value="1"/>
</dbReference>
<dbReference type="STRING" id="29571.SAMN05878437_0649"/>
<dbReference type="InterPro" id="IPR025263">
    <property type="entry name" value="YhdP_central"/>
</dbReference>
<dbReference type="InterPro" id="IPR011836">
    <property type="entry name" value="YhdP"/>
</dbReference>
<dbReference type="Proteomes" id="UP000190911">
    <property type="component" value="Chromosome I"/>
</dbReference>
<sequence>MHALRKGCLVLLAWCLGTLAVLLLVLRLLASQADALTPHIEAFLQTHLDAPVSIETLSVAVEREGLSLEVQGVRAELPDAPLFSLDTLRLRLDVWRSLRALAPVFSQARMDGFRLHLYRGEGLAWQWPEPAKLPLYFAPEPTVDLDTIDAWTRLILRQRLWVTDTRVMMHDGDNNATLSAPELMLSGSEKRIRLAGSVAIASQLLASDEPSIEERASDEPTRQESSLGLPAASFKADVRPGSAGLKNFSAALQLDMQLEHLTALAELIRPDYVPQLALAGGRSRLWARWQSGRLEDARLQLDIPEIVLSQAEKQVVLNKLHARGQWRREGDGGEAWLSGDVEGAKRVDPDRHKAPTLPKRWHLTHQAGDWQLRTSGFELDSLAAWGDYVVLPESLTRPLQALAPRGQVTGLQIGQQNGEWCVDAALHDLAVSPWDEAPGGGPVDAWVEARDLRGRVAFSGGADSTLNFPEIFNQPMRLERADGEVQWVYDGSALSISGKRLRAQWNGARVQGEFGLTAGGPQEQLGLDLAFQNVDAVNHPLVGWLPMKAFDNDLSQWLANGVSGHVEDGTLKIATPIAKTLDLEDINTTLELDVTQGSLPIAPGWPQLSDIQGHLRLDQNALEANVAQVQSHGVRASDGQVDLGVTSGQLRISGALDADADALRAFFLAAPALGAADLLEDIQAEGAVQGDVELALALDDIEALTLDISASPQLQQLTYTPLGVGLNKVRGDIVWQQRGEQGALLGTANAELLGGDISADFTPDQVALNGNADIVEWLGVAGMAPDAAAQLAAGRTRWQGTLDFGESPSLRLESDLEGVRIKLPAPFSKTANARWPWTLDATFADGRIESRLSDVAYFRGRLVGERLAGNLNLGTQAARPPAWPSRRGWQVNAGAREIAPLDWRSVAGLFPADTGASARGRAADEQGAAPLGLSLDTPCVKYCGKCLGSVAATGQRRANGEVDLALDGSVLSGNLRYRPGTAQPLDVTVGRLVVDKLLALPEARRSASQSAGPGPENWLQAVKTRVPAPAAMPEWLTDLPAGRLRVADIVVGEKRFGPLTAYWQAGRHQFTLAPVGLTLGELSARGELSWSGSSVTSQTRADLTLAGGDVGTALARLDQPIAMRSESTQVAATLEWPGAPWQFALSRAGGNISTDIRDGRFVTLDSPSARLVGLLNFDNILRRLRLDFSDVTGKGTAFNRVSGEADVAGGLLRLRGPLTIDAPATTMRLTGSVDLLERELDQRLGVTLPISQSLPLAALAAGAPVVGGALFVAHTLFGDALERATTIHYRLEGPWASPDITLEGSQ</sequence>
<keyword evidence="4" id="KW-1185">Reference proteome</keyword>
<dbReference type="PANTHER" id="PTHR38690:SF1">
    <property type="entry name" value="PROTEASE"/>
    <property type="match status" value="1"/>
</dbReference>
<dbReference type="FunCoup" id="A0A1M7F4E4">
    <property type="interactions" value="116"/>
</dbReference>
<evidence type="ECO:0000313" key="3">
    <source>
        <dbReference type="EMBL" id="SHL98941.1"/>
    </source>
</evidence>
<dbReference type="InParanoid" id="A0A1M7F4E4"/>
<proteinExistence type="predicted"/>
<protein>
    <submittedName>
        <fullName evidence="3">TIGR02099 family protein</fullName>
    </submittedName>
</protein>
<accession>A0A1M7F4E4</accession>
<feature type="domain" description="YhdP central" evidence="2">
    <location>
        <begin position="8"/>
        <end position="1300"/>
    </location>
</feature>
<dbReference type="EMBL" id="LT670847">
    <property type="protein sequence ID" value="SHL98941.1"/>
    <property type="molecule type" value="Genomic_DNA"/>
</dbReference>
<evidence type="ECO:0000259" key="2">
    <source>
        <dbReference type="Pfam" id="PF13116"/>
    </source>
</evidence>